<organism evidence="2 3">
    <name type="scientific">Kocuria gwangalliensis</name>
    <dbReference type="NCBI Taxonomy" id="501592"/>
    <lineage>
        <taxon>Bacteria</taxon>
        <taxon>Bacillati</taxon>
        <taxon>Actinomycetota</taxon>
        <taxon>Actinomycetes</taxon>
        <taxon>Micrococcales</taxon>
        <taxon>Micrococcaceae</taxon>
        <taxon>Kocuria</taxon>
    </lineage>
</organism>
<keyword evidence="3" id="KW-1185">Reference proteome</keyword>
<evidence type="ECO:0000256" key="1">
    <source>
        <dbReference type="SAM" id="MobiDB-lite"/>
    </source>
</evidence>
<gene>
    <name evidence="2" type="ORF">GCM10025781_27810</name>
</gene>
<reference evidence="3" key="1">
    <citation type="journal article" date="2019" name="Int. J. Syst. Evol. Microbiol.">
        <title>The Global Catalogue of Microorganisms (GCM) 10K type strain sequencing project: providing services to taxonomists for standard genome sequencing and annotation.</title>
        <authorList>
            <consortium name="The Broad Institute Genomics Platform"/>
            <consortium name="The Broad Institute Genome Sequencing Center for Infectious Disease"/>
            <person name="Wu L."/>
            <person name="Ma J."/>
        </authorList>
    </citation>
    <scope>NUCLEOTIDE SEQUENCE [LARGE SCALE GENOMIC DNA]</scope>
    <source>
        <strain evidence="3">JCM 18958</strain>
    </source>
</reference>
<proteinExistence type="predicted"/>
<evidence type="ECO:0000313" key="3">
    <source>
        <dbReference type="Proteomes" id="UP001501446"/>
    </source>
</evidence>
<feature type="region of interest" description="Disordered" evidence="1">
    <location>
        <begin position="1"/>
        <end position="41"/>
    </location>
</feature>
<dbReference type="Proteomes" id="UP001501446">
    <property type="component" value="Unassembled WGS sequence"/>
</dbReference>
<dbReference type="EMBL" id="BAABLN010000070">
    <property type="protein sequence ID" value="GAA4707564.1"/>
    <property type="molecule type" value="Genomic_DNA"/>
</dbReference>
<protein>
    <submittedName>
        <fullName evidence="2">Uncharacterized protein</fullName>
    </submittedName>
</protein>
<evidence type="ECO:0000313" key="2">
    <source>
        <dbReference type="EMBL" id="GAA4707564.1"/>
    </source>
</evidence>
<comment type="caution">
    <text evidence="2">The sequence shown here is derived from an EMBL/GenBank/DDBJ whole genome shotgun (WGS) entry which is preliminary data.</text>
</comment>
<name>A0ABP8XIS0_9MICC</name>
<accession>A0ABP8XIS0</accession>
<sequence length="70" mass="7706">MVFRAGLDNDDVVLTQSMQSRGQRDPPIAAPRDENSGVGGRAWERLGDHVRDTTPTTLHHVRESLPGLES</sequence>